<dbReference type="InterPro" id="IPR005716">
    <property type="entry name" value="Ribosomal_uS7_euk/arc"/>
</dbReference>
<dbReference type="RefSeq" id="WP_050025398.1">
    <property type="nucleotide sequence ID" value="NZ_JNFH02000043.1"/>
</dbReference>
<evidence type="ECO:0000256" key="9">
    <source>
        <dbReference type="RuleBase" id="RU003621"/>
    </source>
</evidence>
<keyword evidence="6 7" id="KW-0687">Ribonucleoprotein</keyword>
<dbReference type="SUPFAM" id="SSF47973">
    <property type="entry name" value="Ribosomal protein S7"/>
    <property type="match status" value="1"/>
</dbReference>
<protein>
    <recommendedName>
        <fullName evidence="7">Small ribosomal subunit protein uS7</fullName>
    </recommendedName>
</protein>
<gene>
    <name evidence="7" type="primary">rps7</name>
    <name evidence="12" type="ORF">FK85_04110</name>
</gene>
<evidence type="ECO:0000256" key="10">
    <source>
        <dbReference type="SAM" id="MobiDB-lite"/>
    </source>
</evidence>
<dbReference type="InterPro" id="IPR000235">
    <property type="entry name" value="Ribosomal_uS7"/>
</dbReference>
<evidence type="ECO:0000313" key="13">
    <source>
        <dbReference type="Proteomes" id="UP000053331"/>
    </source>
</evidence>
<dbReference type="GO" id="GO:0003735">
    <property type="term" value="F:structural constituent of ribosome"/>
    <property type="evidence" value="ECO:0007669"/>
    <property type="project" value="UniProtKB-UniRule"/>
</dbReference>
<dbReference type="PROSITE" id="PS00052">
    <property type="entry name" value="RIBOSOMAL_S7"/>
    <property type="match status" value="1"/>
</dbReference>
<dbReference type="InterPro" id="IPR026018">
    <property type="entry name" value="Ribosomal_uS7_arc"/>
</dbReference>
<keyword evidence="13" id="KW-1185">Reference proteome</keyword>
<evidence type="ECO:0000256" key="5">
    <source>
        <dbReference type="ARBA" id="ARBA00022980"/>
    </source>
</evidence>
<dbReference type="PIRSF" id="PIRSF002122">
    <property type="entry name" value="RPS7p_RPS7a_RPS5e_RPS7o"/>
    <property type="match status" value="1"/>
</dbReference>
<dbReference type="OrthoDB" id="45346at2157"/>
<feature type="compositionally biased region" description="Acidic residues" evidence="10">
    <location>
        <begin position="1"/>
        <end position="21"/>
    </location>
</feature>
<dbReference type="NCBIfam" id="TIGR01028">
    <property type="entry name" value="uS7_euk_arch"/>
    <property type="match status" value="1"/>
</dbReference>
<evidence type="ECO:0000256" key="3">
    <source>
        <dbReference type="ARBA" id="ARBA00022730"/>
    </source>
</evidence>
<dbReference type="GO" id="GO:0015935">
    <property type="term" value="C:small ribosomal subunit"/>
    <property type="evidence" value="ECO:0007669"/>
    <property type="project" value="UniProtKB-UniRule"/>
</dbReference>
<feature type="region of interest" description="Disordered" evidence="10">
    <location>
        <begin position="196"/>
        <end position="217"/>
    </location>
</feature>
<evidence type="ECO:0000256" key="8">
    <source>
        <dbReference type="RuleBase" id="RU003619"/>
    </source>
</evidence>
<feature type="compositionally biased region" description="Basic and acidic residues" evidence="10">
    <location>
        <begin position="205"/>
        <end position="217"/>
    </location>
</feature>
<dbReference type="HAMAP" id="MF_00480_A">
    <property type="entry name" value="Ribosomal_uS7_A"/>
    <property type="match status" value="1"/>
</dbReference>
<comment type="caution">
    <text evidence="12">The sequence shown here is derived from an EMBL/GenBank/DDBJ whole genome shotgun (WGS) entry which is preliminary data.</text>
</comment>
<keyword evidence="3 7" id="KW-0699">rRNA-binding</keyword>
<dbReference type="GO" id="GO:0019843">
    <property type="term" value="F:rRNA binding"/>
    <property type="evidence" value="ECO:0007669"/>
    <property type="project" value="UniProtKB-UniRule"/>
</dbReference>
<reference evidence="12 13" key="1">
    <citation type="journal article" date="2015" name="Genome Announc.">
        <title>Draft genome sequence of a Halorubrum H3 strain isolated from the burlinskoye salt lake (Altai Krai, Russia).</title>
        <authorList>
            <person name="Rozanov A.S."/>
            <person name="Bryanskaya A.V."/>
            <person name="Malup T.K."/>
            <person name="Kotenko A.V."/>
            <person name="Peltek S.E."/>
        </authorList>
    </citation>
    <scope>NUCLEOTIDE SEQUENCE [LARGE SCALE GENOMIC DNA]</scope>
    <source>
        <strain evidence="12 13">H3</strain>
    </source>
</reference>
<sequence length="217" mass="23859">MSGEETEAESDADVAADEPEPDAPASSEAANENAKLFGVWDVTEIAYEDPSTKRYMTVTPIAHTMGRHASKQFKKSEISLVERMINRLMQTDENTGKKQQATRIVRDAFDIIHERTEENPVQILVTAVENAAPREETVRLKYGGISVPKAVDVAPQRRVDQALLFISDGVASATYKSTTSAAEALANELVTAADYDPERSYSISQKEERERVAAAAR</sequence>
<evidence type="ECO:0000256" key="2">
    <source>
        <dbReference type="ARBA" id="ARBA00011458"/>
    </source>
</evidence>
<evidence type="ECO:0000256" key="7">
    <source>
        <dbReference type="HAMAP-Rule" id="MF_00480"/>
    </source>
</evidence>
<comment type="similarity">
    <text evidence="1 7 8">Belongs to the universal ribosomal protein uS7 family.</text>
</comment>
<evidence type="ECO:0000259" key="11">
    <source>
        <dbReference type="Pfam" id="PF00177"/>
    </source>
</evidence>
<dbReference type="Pfam" id="PF00177">
    <property type="entry name" value="Ribosomal_S7"/>
    <property type="match status" value="1"/>
</dbReference>
<dbReference type="CDD" id="cd14867">
    <property type="entry name" value="uS7_Eukaryote"/>
    <property type="match status" value="1"/>
</dbReference>
<organism evidence="12 13">
    <name type="scientific">Halorubrum saccharovorum</name>
    <dbReference type="NCBI Taxonomy" id="2248"/>
    <lineage>
        <taxon>Archaea</taxon>
        <taxon>Methanobacteriati</taxon>
        <taxon>Methanobacteriota</taxon>
        <taxon>Stenosarchaea group</taxon>
        <taxon>Halobacteria</taxon>
        <taxon>Halobacteriales</taxon>
        <taxon>Haloferacaceae</taxon>
        <taxon>Halorubrum</taxon>
    </lineage>
</organism>
<dbReference type="AlphaFoldDB" id="A0A081EXL2"/>
<dbReference type="PANTHER" id="PTHR11205">
    <property type="entry name" value="RIBOSOMAL PROTEIN S7"/>
    <property type="match status" value="1"/>
</dbReference>
<feature type="region of interest" description="Disordered" evidence="10">
    <location>
        <begin position="1"/>
        <end position="33"/>
    </location>
</feature>
<name>A0A081EXL2_9EURY</name>
<feature type="domain" description="Small ribosomal subunit protein uS7" evidence="11">
    <location>
        <begin position="67"/>
        <end position="217"/>
    </location>
</feature>
<evidence type="ECO:0000313" key="12">
    <source>
        <dbReference type="EMBL" id="KDS92150.1"/>
    </source>
</evidence>
<dbReference type="NCBIfam" id="NF003106">
    <property type="entry name" value="PRK04027.1"/>
    <property type="match status" value="1"/>
</dbReference>
<dbReference type="InterPro" id="IPR020606">
    <property type="entry name" value="Ribosomal_uS7_CS"/>
</dbReference>
<keyword evidence="5 7" id="KW-0689">Ribosomal protein</keyword>
<keyword evidence="4 7" id="KW-0694">RNA-binding</keyword>
<accession>A0A081EXL2</accession>
<evidence type="ECO:0000256" key="1">
    <source>
        <dbReference type="ARBA" id="ARBA00007151"/>
    </source>
</evidence>
<dbReference type="InterPro" id="IPR036823">
    <property type="entry name" value="Ribosomal_uS7_dom_sf"/>
</dbReference>
<evidence type="ECO:0000256" key="6">
    <source>
        <dbReference type="ARBA" id="ARBA00023274"/>
    </source>
</evidence>
<evidence type="ECO:0000256" key="4">
    <source>
        <dbReference type="ARBA" id="ARBA00022884"/>
    </source>
</evidence>
<feature type="compositionally biased region" description="Low complexity" evidence="10">
    <location>
        <begin position="23"/>
        <end position="33"/>
    </location>
</feature>
<comment type="subunit">
    <text evidence="2 7 9">Part of the 30S ribosomal subunit.</text>
</comment>
<proteinExistence type="inferred from homology"/>
<dbReference type="Gene3D" id="1.10.455.10">
    <property type="entry name" value="Ribosomal protein S7 domain"/>
    <property type="match status" value="1"/>
</dbReference>
<comment type="function">
    <text evidence="7 9">One of the primary rRNA binding proteins, it binds directly to 16S rRNA where it nucleates assembly of the head domain of the 30S subunit. Is located at the subunit interface close to the decoding center.</text>
</comment>
<dbReference type="InterPro" id="IPR023798">
    <property type="entry name" value="Ribosomal_uS7_dom"/>
</dbReference>
<dbReference type="Proteomes" id="UP000053331">
    <property type="component" value="Unassembled WGS sequence"/>
</dbReference>
<dbReference type="EMBL" id="JNFH02000043">
    <property type="protein sequence ID" value="KDS92150.1"/>
    <property type="molecule type" value="Genomic_DNA"/>
</dbReference>
<dbReference type="GO" id="GO:0006412">
    <property type="term" value="P:translation"/>
    <property type="evidence" value="ECO:0007669"/>
    <property type="project" value="UniProtKB-UniRule"/>
</dbReference>